<accession>A0ABQ6WBU8</accession>
<feature type="region of interest" description="Disordered" evidence="1">
    <location>
        <begin position="1"/>
        <end position="30"/>
    </location>
</feature>
<evidence type="ECO:0000256" key="1">
    <source>
        <dbReference type="SAM" id="MobiDB-lite"/>
    </source>
</evidence>
<proteinExistence type="predicted"/>
<organism evidence="2 3">
    <name type="scientific">Aspergillus pseudocaelatus</name>
    <dbReference type="NCBI Taxonomy" id="1825620"/>
    <lineage>
        <taxon>Eukaryota</taxon>
        <taxon>Fungi</taxon>
        <taxon>Dikarya</taxon>
        <taxon>Ascomycota</taxon>
        <taxon>Pezizomycotina</taxon>
        <taxon>Eurotiomycetes</taxon>
        <taxon>Eurotiomycetidae</taxon>
        <taxon>Eurotiales</taxon>
        <taxon>Aspergillaceae</taxon>
        <taxon>Aspergillus</taxon>
        <taxon>Aspergillus subgen. Circumdati</taxon>
    </lineage>
</organism>
<evidence type="ECO:0000313" key="2">
    <source>
        <dbReference type="EMBL" id="KAE8414598.1"/>
    </source>
</evidence>
<keyword evidence="3" id="KW-1185">Reference proteome</keyword>
<sequence length="77" mass="8376">MSDPGSTMNNIDSVPEQLQPWKAHWPQSTMSTAHLDPKKFARALGGRKGASPNQDSFVDGTKAALNLAELLRSGKRE</sequence>
<evidence type="ECO:0000313" key="3">
    <source>
        <dbReference type="Proteomes" id="UP000325395"/>
    </source>
</evidence>
<dbReference type="EMBL" id="ML735782">
    <property type="protein sequence ID" value="KAE8414598.1"/>
    <property type="molecule type" value="Genomic_DNA"/>
</dbReference>
<feature type="compositionally biased region" description="Polar residues" evidence="1">
    <location>
        <begin position="1"/>
        <end position="12"/>
    </location>
</feature>
<reference evidence="2 3" key="1">
    <citation type="submission" date="2019-04" db="EMBL/GenBank/DDBJ databases">
        <authorList>
            <consortium name="DOE Joint Genome Institute"/>
            <person name="Mondo S."/>
            <person name="Kjaerbolling I."/>
            <person name="Vesth T."/>
            <person name="Frisvad J.C."/>
            <person name="Nybo J.L."/>
            <person name="Theobald S."/>
            <person name="Kildgaard S."/>
            <person name="Isbrandt T."/>
            <person name="Kuo A."/>
            <person name="Sato A."/>
            <person name="Lyhne E.K."/>
            <person name="Kogle M.E."/>
            <person name="Wiebenga A."/>
            <person name="Kun R.S."/>
            <person name="Lubbers R.J."/>
            <person name="Makela M.R."/>
            <person name="Barry K."/>
            <person name="Chovatia M."/>
            <person name="Clum A."/>
            <person name="Daum C."/>
            <person name="Haridas S."/>
            <person name="He G."/>
            <person name="LaButti K."/>
            <person name="Lipzen A."/>
            <person name="Riley R."/>
            <person name="Salamov A."/>
            <person name="Simmons B.A."/>
            <person name="Magnuson J.K."/>
            <person name="Henrissat B."/>
            <person name="Mortensen U.H."/>
            <person name="Larsen T.O."/>
            <person name="Devries R.P."/>
            <person name="Grigoriev I.V."/>
            <person name="Machida M."/>
            <person name="Baker S.E."/>
            <person name="Andersen M.R."/>
            <person name="Cantor M.N."/>
            <person name="Hua S.X."/>
        </authorList>
    </citation>
    <scope>NUCLEOTIDE SEQUENCE [LARGE SCALE GENOMIC DNA]</scope>
    <source>
        <strain evidence="2 3">CBS 117616</strain>
    </source>
</reference>
<name>A0ABQ6WBU8_9EURO</name>
<gene>
    <name evidence="2" type="ORF">BDV36DRAFT_298829</name>
</gene>
<protein>
    <submittedName>
        <fullName evidence="2">Uncharacterized protein</fullName>
    </submittedName>
</protein>
<dbReference type="Proteomes" id="UP000325395">
    <property type="component" value="Unassembled WGS sequence"/>
</dbReference>